<dbReference type="Gene3D" id="1.25.40.10">
    <property type="entry name" value="Tetratricopeptide repeat domain"/>
    <property type="match status" value="4"/>
</dbReference>
<dbReference type="InterPro" id="IPR051012">
    <property type="entry name" value="CellSynth/LPSAsmb/PSIAsmb"/>
</dbReference>
<feature type="signal peptide" evidence="4">
    <location>
        <begin position="1"/>
        <end position="19"/>
    </location>
</feature>
<dbReference type="Pfam" id="PF13432">
    <property type="entry name" value="TPR_16"/>
    <property type="match status" value="1"/>
</dbReference>
<evidence type="ECO:0000313" key="6">
    <source>
        <dbReference type="Proteomes" id="UP000610456"/>
    </source>
</evidence>
<evidence type="ECO:0000313" key="5">
    <source>
        <dbReference type="EMBL" id="GHA43100.1"/>
    </source>
</evidence>
<dbReference type="Pfam" id="PF13414">
    <property type="entry name" value="TPR_11"/>
    <property type="match status" value="1"/>
</dbReference>
<feature type="chain" id="PRO_5037346494" description="Tetratricopeptide repeat-containing protein" evidence="4">
    <location>
        <begin position="20"/>
        <end position="381"/>
    </location>
</feature>
<dbReference type="PROSITE" id="PS50293">
    <property type="entry name" value="TPR_REGION"/>
    <property type="match status" value="1"/>
</dbReference>
<feature type="repeat" description="TPR" evidence="3">
    <location>
        <begin position="220"/>
        <end position="253"/>
    </location>
</feature>
<reference evidence="5" key="2">
    <citation type="submission" date="2020-09" db="EMBL/GenBank/DDBJ databases">
        <authorList>
            <person name="Sun Q."/>
            <person name="Kim S."/>
        </authorList>
    </citation>
    <scope>NUCLEOTIDE SEQUENCE</scope>
    <source>
        <strain evidence="5">KCTC 12719</strain>
    </source>
</reference>
<evidence type="ECO:0008006" key="7">
    <source>
        <dbReference type="Google" id="ProtNLM"/>
    </source>
</evidence>
<dbReference type="InterPro" id="IPR011990">
    <property type="entry name" value="TPR-like_helical_dom_sf"/>
</dbReference>
<organism evidence="5 6">
    <name type="scientific">Salinimicrobium marinum</name>
    <dbReference type="NCBI Taxonomy" id="680283"/>
    <lineage>
        <taxon>Bacteria</taxon>
        <taxon>Pseudomonadati</taxon>
        <taxon>Bacteroidota</taxon>
        <taxon>Flavobacteriia</taxon>
        <taxon>Flavobacteriales</taxon>
        <taxon>Flavobacteriaceae</taxon>
        <taxon>Salinimicrobium</taxon>
    </lineage>
</organism>
<keyword evidence="1" id="KW-0677">Repeat</keyword>
<dbReference type="RefSeq" id="WP_229793760.1">
    <property type="nucleotide sequence ID" value="NZ_BMXB01000011.1"/>
</dbReference>
<dbReference type="Proteomes" id="UP000610456">
    <property type="component" value="Unassembled WGS sequence"/>
</dbReference>
<accession>A0A918W153</accession>
<protein>
    <recommendedName>
        <fullName evidence="7">Tetratricopeptide repeat-containing protein</fullName>
    </recommendedName>
</protein>
<dbReference type="Pfam" id="PF00515">
    <property type="entry name" value="TPR_1"/>
    <property type="match status" value="1"/>
</dbReference>
<comment type="caution">
    <text evidence="5">The sequence shown here is derived from an EMBL/GenBank/DDBJ whole genome shotgun (WGS) entry which is preliminary data.</text>
</comment>
<keyword evidence="4" id="KW-0732">Signal</keyword>
<sequence length="381" mass="43879">MNKFLFSLIIFITATKAEAQTSALAMADSLYAVGNYSGAIEQLETLDPKSDAVHSRLARAWEARGIFQKALENYRIVLEKNPDRLLSAVAYGKLLSQIGEFSEADSIFSRLANKYPKNATFHYELGLIKEKQKDSTAMTYFFRTIAFDITHQQALYKISKDLLAHKKYVQAESFSKKGLEANPINASLLSILAQSYFRQEYYEGAITAFEKLIDLGKGSEFINTKLGYAYFQEKNMEKAIEHYSVALEYEDQNADTHHILGKIYALTGDFKKSEQHLLSAIILKDQLLDAEYLSLALTYKMTKDYKKALQYFEKALKENPMNERALYERATAADAYYQDLETRRNYYQSYLNKFEEQGNKHLISLAKRRIKDIEEELHLCR</sequence>
<dbReference type="AlphaFoldDB" id="A0A918W153"/>
<dbReference type="InterPro" id="IPR019734">
    <property type="entry name" value="TPR_rpt"/>
</dbReference>
<feature type="repeat" description="TPR" evidence="3">
    <location>
        <begin position="51"/>
        <end position="84"/>
    </location>
</feature>
<dbReference type="Pfam" id="PF13174">
    <property type="entry name" value="TPR_6"/>
    <property type="match status" value="1"/>
</dbReference>
<dbReference type="PROSITE" id="PS50005">
    <property type="entry name" value="TPR"/>
    <property type="match status" value="4"/>
</dbReference>
<evidence type="ECO:0000256" key="1">
    <source>
        <dbReference type="ARBA" id="ARBA00022737"/>
    </source>
</evidence>
<evidence type="ECO:0000256" key="2">
    <source>
        <dbReference type="ARBA" id="ARBA00022803"/>
    </source>
</evidence>
<reference evidence="5" key="1">
    <citation type="journal article" date="2014" name="Int. J. Syst. Evol. Microbiol.">
        <title>Complete genome sequence of Corynebacterium casei LMG S-19264T (=DSM 44701T), isolated from a smear-ripened cheese.</title>
        <authorList>
            <consortium name="US DOE Joint Genome Institute (JGI-PGF)"/>
            <person name="Walter F."/>
            <person name="Albersmeier A."/>
            <person name="Kalinowski J."/>
            <person name="Ruckert C."/>
        </authorList>
    </citation>
    <scope>NUCLEOTIDE SEQUENCE</scope>
    <source>
        <strain evidence="5">KCTC 12719</strain>
    </source>
</reference>
<keyword evidence="6" id="KW-1185">Reference proteome</keyword>
<evidence type="ECO:0000256" key="3">
    <source>
        <dbReference type="PROSITE-ProRule" id="PRU00339"/>
    </source>
</evidence>
<dbReference type="Pfam" id="PF13181">
    <property type="entry name" value="TPR_8"/>
    <property type="match status" value="1"/>
</dbReference>
<dbReference type="EMBL" id="BMXB01000011">
    <property type="protein sequence ID" value="GHA43100.1"/>
    <property type="molecule type" value="Genomic_DNA"/>
</dbReference>
<name>A0A918W153_9FLAO</name>
<proteinExistence type="predicted"/>
<feature type="repeat" description="TPR" evidence="3">
    <location>
        <begin position="289"/>
        <end position="322"/>
    </location>
</feature>
<dbReference type="SMART" id="SM00028">
    <property type="entry name" value="TPR"/>
    <property type="match status" value="6"/>
</dbReference>
<feature type="repeat" description="TPR" evidence="3">
    <location>
        <begin position="186"/>
        <end position="219"/>
    </location>
</feature>
<dbReference type="PANTHER" id="PTHR45586">
    <property type="entry name" value="TPR REPEAT-CONTAINING PROTEIN PA4667"/>
    <property type="match status" value="1"/>
</dbReference>
<dbReference type="SUPFAM" id="SSF48452">
    <property type="entry name" value="TPR-like"/>
    <property type="match status" value="2"/>
</dbReference>
<keyword evidence="2 3" id="KW-0802">TPR repeat</keyword>
<evidence type="ECO:0000256" key="4">
    <source>
        <dbReference type="SAM" id="SignalP"/>
    </source>
</evidence>
<dbReference type="PANTHER" id="PTHR45586:SF1">
    <property type="entry name" value="LIPOPOLYSACCHARIDE ASSEMBLY PROTEIN B"/>
    <property type="match status" value="1"/>
</dbReference>
<gene>
    <name evidence="5" type="ORF">GCM10007103_25410</name>
</gene>